<proteinExistence type="predicted"/>
<sequence>MNETSGGSRITIAEDFTVGRVGYGAMKLTGPQVWGEYPDREEAVALLRKGVEEGIDFIDTADVYGPHTNEILIRDALHPYPRGLRIATKGGFVRGGFDYGTLDAVGNANYLRQSAHMSARRLGVETIDLYYLHSGRATDVPFEEQIGTLVELQQQGLIRHIGLSNITLEQLRTAQGIADIVAVTALYNVTVRIGADLLSVAEQEGIAFSPWHPVTLTDGPAPGPDRAREVIAPIAAGHGATPQQIALAWQLHRSPVSLPIPGTTSLAHLRDNLAAQSIKLSDEEVTAITAITTEP</sequence>
<dbReference type="Proteomes" id="UP000603708">
    <property type="component" value="Unassembled WGS sequence"/>
</dbReference>
<dbReference type="PRINTS" id="PR00069">
    <property type="entry name" value="ALDKETRDTASE"/>
</dbReference>
<dbReference type="PANTHER" id="PTHR43625">
    <property type="entry name" value="AFLATOXIN B1 ALDEHYDE REDUCTASE"/>
    <property type="match status" value="1"/>
</dbReference>
<evidence type="ECO:0000256" key="1">
    <source>
        <dbReference type="ARBA" id="ARBA00023002"/>
    </source>
</evidence>
<name>A0A919L829_9ACTN</name>
<reference evidence="3" key="2">
    <citation type="submission" date="2020-09" db="EMBL/GenBank/DDBJ databases">
        <authorList>
            <person name="Sun Q."/>
            <person name="Ohkuma M."/>
        </authorList>
    </citation>
    <scope>NUCLEOTIDE SEQUENCE</scope>
    <source>
        <strain evidence="3">JCM 5069</strain>
    </source>
</reference>
<dbReference type="SUPFAM" id="SSF51430">
    <property type="entry name" value="NAD(P)-linked oxidoreductase"/>
    <property type="match status" value="1"/>
</dbReference>
<dbReference type="Pfam" id="PF00248">
    <property type="entry name" value="Aldo_ket_red"/>
    <property type="match status" value="1"/>
</dbReference>
<dbReference type="InterPro" id="IPR036812">
    <property type="entry name" value="NAD(P)_OxRdtase_dom_sf"/>
</dbReference>
<protein>
    <submittedName>
        <fullName evidence="3">Oxidoreductase</fullName>
    </submittedName>
</protein>
<dbReference type="Gene3D" id="3.20.20.100">
    <property type="entry name" value="NADP-dependent oxidoreductase domain"/>
    <property type="match status" value="1"/>
</dbReference>
<dbReference type="EMBL" id="BNCD01000024">
    <property type="protein sequence ID" value="GHH86859.1"/>
    <property type="molecule type" value="Genomic_DNA"/>
</dbReference>
<reference evidence="3" key="1">
    <citation type="journal article" date="2014" name="Int. J. Syst. Evol. Microbiol.">
        <title>Complete genome sequence of Corynebacterium casei LMG S-19264T (=DSM 44701T), isolated from a smear-ripened cheese.</title>
        <authorList>
            <consortium name="US DOE Joint Genome Institute (JGI-PGF)"/>
            <person name="Walter F."/>
            <person name="Albersmeier A."/>
            <person name="Kalinowski J."/>
            <person name="Ruckert C."/>
        </authorList>
    </citation>
    <scope>NUCLEOTIDE SEQUENCE</scope>
    <source>
        <strain evidence="3">JCM 5069</strain>
    </source>
</reference>
<dbReference type="GO" id="GO:0005737">
    <property type="term" value="C:cytoplasm"/>
    <property type="evidence" value="ECO:0007669"/>
    <property type="project" value="TreeGrafter"/>
</dbReference>
<dbReference type="AlphaFoldDB" id="A0A919L829"/>
<keyword evidence="4" id="KW-1185">Reference proteome</keyword>
<dbReference type="InterPro" id="IPR023210">
    <property type="entry name" value="NADP_OxRdtase_dom"/>
</dbReference>
<accession>A0A919L829</accession>
<gene>
    <name evidence="3" type="ORF">GCM10018793_60420</name>
</gene>
<dbReference type="InterPro" id="IPR050791">
    <property type="entry name" value="Aldo-Keto_reductase"/>
</dbReference>
<dbReference type="InterPro" id="IPR020471">
    <property type="entry name" value="AKR"/>
</dbReference>
<dbReference type="CDD" id="cd19088">
    <property type="entry name" value="AKR_AKR13B1"/>
    <property type="match status" value="1"/>
</dbReference>
<dbReference type="RefSeq" id="WP_229925056.1">
    <property type="nucleotide sequence ID" value="NZ_BNCD01000024.1"/>
</dbReference>
<comment type="caution">
    <text evidence="3">The sequence shown here is derived from an EMBL/GenBank/DDBJ whole genome shotgun (WGS) entry which is preliminary data.</text>
</comment>
<organism evidence="3 4">
    <name type="scientific">Streptomyces sulfonofaciens</name>
    <dbReference type="NCBI Taxonomy" id="68272"/>
    <lineage>
        <taxon>Bacteria</taxon>
        <taxon>Bacillati</taxon>
        <taxon>Actinomycetota</taxon>
        <taxon>Actinomycetes</taxon>
        <taxon>Kitasatosporales</taxon>
        <taxon>Streptomycetaceae</taxon>
        <taxon>Streptomyces</taxon>
    </lineage>
</organism>
<evidence type="ECO:0000259" key="2">
    <source>
        <dbReference type="Pfam" id="PF00248"/>
    </source>
</evidence>
<dbReference type="GO" id="GO:0016491">
    <property type="term" value="F:oxidoreductase activity"/>
    <property type="evidence" value="ECO:0007669"/>
    <property type="project" value="UniProtKB-KW"/>
</dbReference>
<feature type="domain" description="NADP-dependent oxidoreductase" evidence="2">
    <location>
        <begin position="21"/>
        <end position="291"/>
    </location>
</feature>
<evidence type="ECO:0000313" key="4">
    <source>
        <dbReference type="Proteomes" id="UP000603708"/>
    </source>
</evidence>
<keyword evidence="1" id="KW-0560">Oxidoreductase</keyword>
<dbReference type="PANTHER" id="PTHR43625:SF40">
    <property type="entry name" value="ALDO-KETO REDUCTASE YAKC [NADP(+)]"/>
    <property type="match status" value="1"/>
</dbReference>
<evidence type="ECO:0000313" key="3">
    <source>
        <dbReference type="EMBL" id="GHH86859.1"/>
    </source>
</evidence>